<dbReference type="EMBL" id="JAUSWH010000007">
    <property type="protein sequence ID" value="MDQ0456275.1"/>
    <property type="molecule type" value="Genomic_DNA"/>
</dbReference>
<dbReference type="Pfam" id="PF07702">
    <property type="entry name" value="UTRA"/>
    <property type="match status" value="1"/>
</dbReference>
<keyword evidence="7" id="KW-1185">Reference proteome</keyword>
<keyword evidence="1" id="KW-0805">Transcription regulation</keyword>
<evidence type="ECO:0000256" key="1">
    <source>
        <dbReference type="ARBA" id="ARBA00023015"/>
    </source>
</evidence>
<dbReference type="PANTHER" id="PTHR44846">
    <property type="entry name" value="MANNOSYL-D-GLYCERATE TRANSPORT/METABOLISM SYSTEM REPRESSOR MNGR-RELATED"/>
    <property type="match status" value="1"/>
</dbReference>
<dbReference type="SMART" id="SM00866">
    <property type="entry name" value="UTRA"/>
    <property type="match status" value="1"/>
</dbReference>
<evidence type="ECO:0000256" key="3">
    <source>
        <dbReference type="ARBA" id="ARBA00023163"/>
    </source>
</evidence>
<accession>A0ABU0IFR8</accession>
<keyword evidence="2" id="KW-0238">DNA-binding</keyword>
<sequence>MAEAGDTTAHSAPGRSLHDRILGDIEANIITGRWPPGHKIPSEQQLTAEYGCSRMTVNKVLTQLARAGLVQRRRKTGSIVLAQQSQSAILDIYDIRDEVAASGRRHAYRILSVSTEKAGRDRAKTLAVSADAPLLVVRCLHLASGKPFCLEERLINLTAVPEAADADFTATSPGPWLLQHVPWTAAEHRIAADTAAPLASAALNLPPGSAVLVVERQTWRLTDCITEVRLTYPGGQHRLTARFTPSQLFSTAPAERS</sequence>
<dbReference type="InterPro" id="IPR036390">
    <property type="entry name" value="WH_DNA-bd_sf"/>
</dbReference>
<dbReference type="InterPro" id="IPR050679">
    <property type="entry name" value="Bact_HTH_transcr_reg"/>
</dbReference>
<dbReference type="InterPro" id="IPR011663">
    <property type="entry name" value="UTRA"/>
</dbReference>
<dbReference type="Gene3D" id="3.40.1410.10">
    <property type="entry name" value="Chorismate lyase-like"/>
    <property type="match status" value="1"/>
</dbReference>
<dbReference type="SUPFAM" id="SSF46785">
    <property type="entry name" value="Winged helix' DNA-binding domain"/>
    <property type="match status" value="1"/>
</dbReference>
<evidence type="ECO:0000256" key="2">
    <source>
        <dbReference type="ARBA" id="ARBA00023125"/>
    </source>
</evidence>
<keyword evidence="3" id="KW-0804">Transcription</keyword>
<dbReference type="InterPro" id="IPR010248">
    <property type="entry name" value="His_ut_repres"/>
</dbReference>
<evidence type="ECO:0000256" key="4">
    <source>
        <dbReference type="NCBIfam" id="TIGR02018"/>
    </source>
</evidence>
<dbReference type="Proteomes" id="UP001235269">
    <property type="component" value="Unassembled WGS sequence"/>
</dbReference>
<dbReference type="Gene3D" id="1.10.10.10">
    <property type="entry name" value="Winged helix-like DNA-binding domain superfamily/Winged helix DNA-binding domain"/>
    <property type="match status" value="1"/>
</dbReference>
<dbReference type="InterPro" id="IPR036388">
    <property type="entry name" value="WH-like_DNA-bd_sf"/>
</dbReference>
<dbReference type="CDD" id="cd07377">
    <property type="entry name" value="WHTH_GntR"/>
    <property type="match status" value="1"/>
</dbReference>
<comment type="caution">
    <text evidence="6">The sequence shown here is derived from an EMBL/GenBank/DDBJ whole genome shotgun (WGS) entry which is preliminary data.</text>
</comment>
<reference evidence="6 7" key="1">
    <citation type="submission" date="2023-07" db="EMBL/GenBank/DDBJ databases">
        <title>Genomic Encyclopedia of Type Strains, Phase IV (KMG-IV): sequencing the most valuable type-strain genomes for metagenomic binning, comparative biology and taxonomic classification.</title>
        <authorList>
            <person name="Goeker M."/>
        </authorList>
    </citation>
    <scope>NUCLEOTIDE SEQUENCE [LARGE SCALE GENOMIC DNA]</scope>
    <source>
        <strain evidence="6 7">DSM 100301</strain>
    </source>
</reference>
<evidence type="ECO:0000313" key="6">
    <source>
        <dbReference type="EMBL" id="MDQ0456275.1"/>
    </source>
</evidence>
<dbReference type="InterPro" id="IPR028978">
    <property type="entry name" value="Chorismate_lyase_/UTRA_dom_sf"/>
</dbReference>
<dbReference type="PANTHER" id="PTHR44846:SF16">
    <property type="entry name" value="TRANSCRIPTIONAL REGULATOR PHNF-RELATED"/>
    <property type="match status" value="1"/>
</dbReference>
<dbReference type="PRINTS" id="PR00035">
    <property type="entry name" value="HTHGNTR"/>
</dbReference>
<evidence type="ECO:0000259" key="5">
    <source>
        <dbReference type="PROSITE" id="PS50949"/>
    </source>
</evidence>
<evidence type="ECO:0000313" key="7">
    <source>
        <dbReference type="Proteomes" id="UP001235269"/>
    </source>
</evidence>
<dbReference type="SMART" id="SM00345">
    <property type="entry name" value="HTH_GNTR"/>
    <property type="match status" value="1"/>
</dbReference>
<protein>
    <recommendedName>
        <fullName evidence="4">Histidine utilization repressor</fullName>
    </recommendedName>
</protein>
<dbReference type="PROSITE" id="PS50949">
    <property type="entry name" value="HTH_GNTR"/>
    <property type="match status" value="1"/>
</dbReference>
<dbReference type="InterPro" id="IPR000524">
    <property type="entry name" value="Tscrpt_reg_HTH_GntR"/>
</dbReference>
<proteinExistence type="predicted"/>
<feature type="domain" description="HTH gntR-type" evidence="5">
    <location>
        <begin position="15"/>
        <end position="83"/>
    </location>
</feature>
<dbReference type="SUPFAM" id="SSF64288">
    <property type="entry name" value="Chorismate lyase-like"/>
    <property type="match status" value="1"/>
</dbReference>
<dbReference type="RefSeq" id="WP_307158463.1">
    <property type="nucleotide sequence ID" value="NZ_JAUSWH010000007.1"/>
</dbReference>
<dbReference type="NCBIfam" id="TIGR02018">
    <property type="entry name" value="his_ut_repres"/>
    <property type="match status" value="1"/>
</dbReference>
<gene>
    <name evidence="6" type="ORF">QO005_002616</name>
</gene>
<organism evidence="6 7">
    <name type="scientific">Rhizobium paknamense</name>
    <dbReference type="NCBI Taxonomy" id="1206817"/>
    <lineage>
        <taxon>Bacteria</taxon>
        <taxon>Pseudomonadati</taxon>
        <taxon>Pseudomonadota</taxon>
        <taxon>Alphaproteobacteria</taxon>
        <taxon>Hyphomicrobiales</taxon>
        <taxon>Rhizobiaceae</taxon>
        <taxon>Rhizobium/Agrobacterium group</taxon>
        <taxon>Rhizobium</taxon>
    </lineage>
</organism>
<name>A0ABU0IFR8_9HYPH</name>
<dbReference type="Pfam" id="PF00392">
    <property type="entry name" value="GntR"/>
    <property type="match status" value="1"/>
</dbReference>